<sequence length="102" mass="11436">MSTQQPREGTTGASSLEGVDGKDCSEVLGRVFFFLDNELDQADCAQIEHHLEECGPCLARYDLERTVKTLVARSCSEQAPEGLRQRVMFSIREVQVEITRSE</sequence>
<accession>A0A1H1XUP1</accession>
<protein>
    <submittedName>
        <fullName evidence="3">Mycothiol system anti-sigma-R factor</fullName>
    </submittedName>
</protein>
<name>A0A1H1XUP1_9ACTN</name>
<proteinExistence type="predicted"/>
<dbReference type="Proteomes" id="UP000198859">
    <property type="component" value="Chromosome I"/>
</dbReference>
<keyword evidence="4" id="KW-1185">Reference proteome</keyword>
<dbReference type="RefSeq" id="WP_091732562.1">
    <property type="nucleotide sequence ID" value="NZ_LT629757.1"/>
</dbReference>
<dbReference type="NCBIfam" id="TIGR03988">
    <property type="entry name" value="antisig_RsrA"/>
    <property type="match status" value="1"/>
</dbReference>
<reference evidence="4" key="1">
    <citation type="submission" date="2016-10" db="EMBL/GenBank/DDBJ databases">
        <authorList>
            <person name="Varghese N."/>
            <person name="Submissions S."/>
        </authorList>
    </citation>
    <scope>NUCLEOTIDE SEQUENCE [LARGE SCALE GENOMIC DNA]</scope>
    <source>
        <strain evidence="4">DSM 22127</strain>
    </source>
</reference>
<dbReference type="AlphaFoldDB" id="A0A1H1XUP1"/>
<dbReference type="OrthoDB" id="3267840at2"/>
<evidence type="ECO:0000256" key="1">
    <source>
        <dbReference type="SAM" id="MobiDB-lite"/>
    </source>
</evidence>
<evidence type="ECO:0000313" key="3">
    <source>
        <dbReference type="EMBL" id="SDT12950.1"/>
    </source>
</evidence>
<feature type="domain" description="Putative zinc-finger" evidence="2">
    <location>
        <begin position="24"/>
        <end position="57"/>
    </location>
</feature>
<dbReference type="InterPro" id="IPR024020">
    <property type="entry name" value="Anit_sigma_mycothiol_RsrA"/>
</dbReference>
<dbReference type="InterPro" id="IPR027383">
    <property type="entry name" value="Znf_put"/>
</dbReference>
<organism evidence="3 4">
    <name type="scientific">Nocardioides scoriae</name>
    <dbReference type="NCBI Taxonomy" id="642780"/>
    <lineage>
        <taxon>Bacteria</taxon>
        <taxon>Bacillati</taxon>
        <taxon>Actinomycetota</taxon>
        <taxon>Actinomycetes</taxon>
        <taxon>Propionibacteriales</taxon>
        <taxon>Nocardioidaceae</taxon>
        <taxon>Nocardioides</taxon>
    </lineage>
</organism>
<dbReference type="STRING" id="642780.SAMN04488570_3608"/>
<evidence type="ECO:0000259" key="2">
    <source>
        <dbReference type="Pfam" id="PF13490"/>
    </source>
</evidence>
<evidence type="ECO:0000313" key="4">
    <source>
        <dbReference type="Proteomes" id="UP000198859"/>
    </source>
</evidence>
<gene>
    <name evidence="3" type="ORF">SAMN04488570_3608</name>
</gene>
<feature type="region of interest" description="Disordered" evidence="1">
    <location>
        <begin position="1"/>
        <end position="21"/>
    </location>
</feature>
<dbReference type="Pfam" id="PF13490">
    <property type="entry name" value="zf-HC2"/>
    <property type="match status" value="1"/>
</dbReference>
<feature type="compositionally biased region" description="Polar residues" evidence="1">
    <location>
        <begin position="1"/>
        <end position="14"/>
    </location>
</feature>
<dbReference type="EMBL" id="LT629757">
    <property type="protein sequence ID" value="SDT12950.1"/>
    <property type="molecule type" value="Genomic_DNA"/>
</dbReference>